<dbReference type="OrthoDB" id="5290752at2"/>
<dbReference type="PANTHER" id="PTHR34512">
    <property type="entry name" value="CELL SURFACE PROTEIN"/>
    <property type="match status" value="1"/>
</dbReference>
<evidence type="ECO:0000313" key="3">
    <source>
        <dbReference type="Proteomes" id="UP000306575"/>
    </source>
</evidence>
<dbReference type="InterPro" id="IPR018391">
    <property type="entry name" value="PQQ_b-propeller_rpt"/>
</dbReference>
<evidence type="ECO:0000313" key="2">
    <source>
        <dbReference type="EMBL" id="TKZ21456.1"/>
    </source>
</evidence>
<dbReference type="PANTHER" id="PTHR34512:SF30">
    <property type="entry name" value="OUTER MEMBRANE PROTEIN ASSEMBLY FACTOR BAMB"/>
    <property type="match status" value="1"/>
</dbReference>
<dbReference type="Gene3D" id="2.130.10.10">
    <property type="entry name" value="YVTN repeat-like/Quinoprotein amine dehydrogenase"/>
    <property type="match status" value="1"/>
</dbReference>
<reference evidence="2 3" key="1">
    <citation type="submission" date="2019-04" db="EMBL/GenBank/DDBJ databases">
        <title>Genome sequence of Pelagicola litoralis CL-ES2.</title>
        <authorList>
            <person name="Cao J."/>
        </authorList>
    </citation>
    <scope>NUCLEOTIDE SEQUENCE [LARGE SCALE GENOMIC DNA]</scope>
    <source>
        <strain evidence="2 3">CL-ES2</strain>
    </source>
</reference>
<organism evidence="2 3">
    <name type="scientific">Shimia litoralis</name>
    <dbReference type="NCBI Taxonomy" id="420403"/>
    <lineage>
        <taxon>Bacteria</taxon>
        <taxon>Pseudomonadati</taxon>
        <taxon>Pseudomonadota</taxon>
        <taxon>Alphaproteobacteria</taxon>
        <taxon>Rhodobacterales</taxon>
        <taxon>Roseobacteraceae</taxon>
    </lineage>
</organism>
<dbReference type="InterPro" id="IPR002372">
    <property type="entry name" value="PQQ_rpt_dom"/>
</dbReference>
<dbReference type="SUPFAM" id="SSF50998">
    <property type="entry name" value="Quinoprotein alcohol dehydrogenase-like"/>
    <property type="match status" value="1"/>
</dbReference>
<feature type="domain" description="Pyrrolo-quinoline quinone repeat" evidence="1">
    <location>
        <begin position="117"/>
        <end position="346"/>
    </location>
</feature>
<proteinExistence type="predicted"/>
<dbReference type="InterPro" id="IPR015943">
    <property type="entry name" value="WD40/YVTN_repeat-like_dom_sf"/>
</dbReference>
<dbReference type="InterPro" id="IPR011047">
    <property type="entry name" value="Quinoprotein_ADH-like_sf"/>
</dbReference>
<gene>
    <name evidence="2" type="ORF">FAP39_06685</name>
</gene>
<accession>A0A4U7N7Y1</accession>
<dbReference type="AlphaFoldDB" id="A0A4U7N7Y1"/>
<dbReference type="Proteomes" id="UP000306575">
    <property type="component" value="Unassembled WGS sequence"/>
</dbReference>
<comment type="caution">
    <text evidence="2">The sequence shown here is derived from an EMBL/GenBank/DDBJ whole genome shotgun (WGS) entry which is preliminary data.</text>
</comment>
<protein>
    <submittedName>
        <fullName evidence="2">Quinoprotein</fullName>
    </submittedName>
</protein>
<keyword evidence="3" id="KW-1185">Reference proteome</keyword>
<feature type="domain" description="Pyrrolo-quinoline quinone repeat" evidence="1">
    <location>
        <begin position="372"/>
        <end position="428"/>
    </location>
</feature>
<sequence>MIFALTGAALLGACADKEIILPGKREDLRSSTASEEVVNQERAIRVPSAKANSSWTHRIGSPSYRVSNAALSQSPKLAWSADIGEGDTRKGRLTADPVVAEGRIFTMDTAANLQATATNGGVLWTTNLTPSTDKISDAVGGGIAYGNGKLFVTTGFGRLVAVNPTSGKVLWEQKLEAIGSGTPTYYGGLVYVVSGDYKGWALNADTGKIAWQLFSIPAVNNVQSPAAPAVNDRLVVFPFGSGELQATFRRGGVRLWDAGIAGERLGRSINKVGDISGDPVIDGSVVYAANHSGRIVALDVDTGTRRWTAEEGALSPVWPSGGSIFLVSDRNQLVRLDAKDGSRIWAVDLPKFVSFKPKKQAALYAHYGPIMAGGKLRVVSSDGLLRSFDPASGRLISTAEIPGGASSNPVVAGGVLYVVGGKGQLHAFR</sequence>
<evidence type="ECO:0000259" key="1">
    <source>
        <dbReference type="Pfam" id="PF13360"/>
    </source>
</evidence>
<dbReference type="SMART" id="SM00564">
    <property type="entry name" value="PQQ"/>
    <property type="match status" value="5"/>
</dbReference>
<dbReference type="Pfam" id="PF13360">
    <property type="entry name" value="PQQ_2"/>
    <property type="match status" value="2"/>
</dbReference>
<dbReference type="EMBL" id="SULI01000005">
    <property type="protein sequence ID" value="TKZ21456.1"/>
    <property type="molecule type" value="Genomic_DNA"/>
</dbReference>
<name>A0A4U7N7Y1_9RHOB</name>